<gene>
    <name evidence="2" type="ORF">CCS01_17065</name>
</gene>
<dbReference type="PROSITE" id="PS50801">
    <property type="entry name" value="STAS"/>
    <property type="match status" value="1"/>
</dbReference>
<dbReference type="InterPro" id="IPR051932">
    <property type="entry name" value="Bact_StressResp_Reg"/>
</dbReference>
<dbReference type="InterPro" id="IPR002645">
    <property type="entry name" value="STAS_dom"/>
</dbReference>
<dbReference type="Gene3D" id="3.30.750.24">
    <property type="entry name" value="STAS domain"/>
    <property type="match status" value="1"/>
</dbReference>
<dbReference type="InterPro" id="IPR036513">
    <property type="entry name" value="STAS_dom_sf"/>
</dbReference>
<keyword evidence="3" id="KW-1185">Reference proteome</keyword>
<comment type="caution">
    <text evidence="2">The sequence shown here is derived from an EMBL/GenBank/DDBJ whole genome shotgun (WGS) entry which is preliminary data.</text>
</comment>
<feature type="domain" description="STAS" evidence="1">
    <location>
        <begin position="70"/>
        <end position="181"/>
    </location>
</feature>
<proteinExistence type="predicted"/>
<accession>A0A2S6NAG9</accession>
<reference evidence="2 3" key="1">
    <citation type="journal article" date="2018" name="Arch. Microbiol.">
        <title>New insights into the metabolic potential of the phototrophic purple bacterium Rhodopila globiformis DSM 161(T) from its draft genome sequence and evidence for a vanadium-dependent nitrogenase.</title>
        <authorList>
            <person name="Imhoff J.F."/>
            <person name="Rahn T."/>
            <person name="Kunzel S."/>
            <person name="Neulinger S.C."/>
        </authorList>
    </citation>
    <scope>NUCLEOTIDE SEQUENCE [LARGE SCALE GENOMIC DNA]</scope>
    <source>
        <strain evidence="2 3">DSM 161</strain>
    </source>
</reference>
<evidence type="ECO:0000259" key="1">
    <source>
        <dbReference type="PROSITE" id="PS50801"/>
    </source>
</evidence>
<dbReference type="AlphaFoldDB" id="A0A2S6NAG9"/>
<evidence type="ECO:0000313" key="3">
    <source>
        <dbReference type="Proteomes" id="UP000239724"/>
    </source>
</evidence>
<dbReference type="PANTHER" id="PTHR33745">
    <property type="entry name" value="RSBT ANTAGONIST PROTEIN RSBS-RELATED"/>
    <property type="match status" value="1"/>
</dbReference>
<evidence type="ECO:0000313" key="2">
    <source>
        <dbReference type="EMBL" id="PPQ31618.1"/>
    </source>
</evidence>
<name>A0A2S6NAG9_RHOGL</name>
<dbReference type="EMBL" id="NHRY01000187">
    <property type="protein sequence ID" value="PPQ31618.1"/>
    <property type="molecule type" value="Genomic_DNA"/>
</dbReference>
<organism evidence="2 3">
    <name type="scientific">Rhodopila globiformis</name>
    <name type="common">Rhodopseudomonas globiformis</name>
    <dbReference type="NCBI Taxonomy" id="1071"/>
    <lineage>
        <taxon>Bacteria</taxon>
        <taxon>Pseudomonadati</taxon>
        <taxon>Pseudomonadota</taxon>
        <taxon>Alphaproteobacteria</taxon>
        <taxon>Acetobacterales</taxon>
        <taxon>Acetobacteraceae</taxon>
        <taxon>Rhodopila</taxon>
    </lineage>
</organism>
<sequence>MPPLTEKVRVISMAYDGLILRKSALLHHTRLRITIHSMFSVNCVTELWKSGLRGPWQTILRQQEAIRELSTPVLQLRERLLILPIIGLWDSVRAKQLTENLLRQVRDKRARVVVMDITGAPTVDSKVADHLIRSVAAARLMGARVIVTGLSAEVAQSLVTLGVDLSMLITVGDLQGGLEETERILGYETRRAPGFLKPCRSPS</sequence>
<dbReference type="OrthoDB" id="7352262at2"/>
<dbReference type="SUPFAM" id="SSF52091">
    <property type="entry name" value="SpoIIaa-like"/>
    <property type="match status" value="1"/>
</dbReference>
<dbReference type="CDD" id="cd07041">
    <property type="entry name" value="STAS_RsbR_RsbS_like"/>
    <property type="match status" value="1"/>
</dbReference>
<dbReference type="Pfam" id="PF01740">
    <property type="entry name" value="STAS"/>
    <property type="match status" value="1"/>
</dbReference>
<protein>
    <recommendedName>
        <fullName evidence="1">STAS domain-containing protein</fullName>
    </recommendedName>
</protein>
<dbReference type="Proteomes" id="UP000239724">
    <property type="component" value="Unassembled WGS sequence"/>
</dbReference>